<proteinExistence type="predicted"/>
<evidence type="ECO:0000313" key="2">
    <source>
        <dbReference type="Proteomes" id="UP001279522"/>
    </source>
</evidence>
<reference evidence="1" key="1">
    <citation type="submission" date="2023-05" db="EMBL/GenBank/DDBJ databases">
        <authorList>
            <consortium name="Clinical and Environmental Microbiology Branch: Whole genome sequencing antimicrobial resistance pathogens in the healthcare setting"/>
        </authorList>
    </citation>
    <scope>NUCLEOTIDE SEQUENCE</scope>
    <source>
        <strain evidence="1">2023GN-00287</strain>
    </source>
</reference>
<name>A0AAN4IHD9_CITFR</name>
<organism evidence="1 2">
    <name type="scientific">Citrobacter freundii</name>
    <dbReference type="NCBI Taxonomy" id="546"/>
    <lineage>
        <taxon>Bacteria</taxon>
        <taxon>Pseudomonadati</taxon>
        <taxon>Pseudomonadota</taxon>
        <taxon>Gammaproteobacteria</taxon>
        <taxon>Enterobacterales</taxon>
        <taxon>Enterobacteriaceae</taxon>
        <taxon>Citrobacter</taxon>
        <taxon>Citrobacter freundii complex</taxon>
    </lineage>
</organism>
<sequence length="309" mass="35582">MMKIRSQGFAIINQNSNIQLTDIIDYFIKQSTHEFKRADFDRQILLNDDGKYYSGLVLTFKNQKKNCLSTVKDGKFEIKVEDLKGDDKLVNFNFFCINKKTLKGLYLYYRGSCSLNSLFSHWQSYSNFVIRKKIREEISALGKKPDQSKVEAINKKYETRLEFKVIIDKSSLISMLTAFSEIKSAAFRFDSVDFRSSEMIGVEQFTRNTEVTFNISDNDKSKVGQIASSVNQMVNNVKGITKGVVTVVDHQKNERLIDLINSPCFFAEYDFDTLAQHVNGLKNDNYVKNAIISLIKDEMENGNKKNEFN</sequence>
<accession>A0AAN4IHD9</accession>
<dbReference type="RefSeq" id="WP_265878644.1">
    <property type="nucleotide sequence ID" value="NZ_JARESI010000079.1"/>
</dbReference>
<dbReference type="EMBL" id="ABOSXX010000037">
    <property type="protein sequence ID" value="ELV3682179.1"/>
    <property type="molecule type" value="Genomic_DNA"/>
</dbReference>
<dbReference type="AlphaFoldDB" id="A0AAN4IHD9"/>
<gene>
    <name evidence="1" type="ORF">SGX49_004674</name>
</gene>
<dbReference type="Proteomes" id="UP001279522">
    <property type="component" value="Unassembled WGS sequence"/>
</dbReference>
<evidence type="ECO:0000313" key="1">
    <source>
        <dbReference type="EMBL" id="ELV3682179.1"/>
    </source>
</evidence>
<comment type="caution">
    <text evidence="1">The sequence shown here is derived from an EMBL/GenBank/DDBJ whole genome shotgun (WGS) entry which is preliminary data.</text>
</comment>
<protein>
    <submittedName>
        <fullName evidence="1">Uncharacterized protein</fullName>
    </submittedName>
</protein>